<reference evidence="1 2" key="1">
    <citation type="journal article" date="2007" name="PLoS Genet.">
        <title>The complete genome sequence of Yersinia pseudotuberculosis IP31758, the causative agent of Far East scarlet-like fever.</title>
        <authorList>
            <person name="Eppinger M."/>
            <person name="Rosovitz M.J."/>
            <person name="Fricke W.F."/>
            <person name="Rasko D.A."/>
            <person name="Kokorina G."/>
            <person name="Fayolle C."/>
            <person name="Lindler L.E."/>
            <person name="Carniel E."/>
            <person name="Ravel J."/>
        </authorList>
    </citation>
    <scope>NUCLEOTIDE SEQUENCE [LARGE SCALE GENOMIC DNA]</scope>
    <source>
        <strain evidence="1 2">IP 31758</strain>
    </source>
</reference>
<proteinExistence type="predicted"/>
<sequence length="71" mass="8014">MSKREDILDTSRFGSENGIRKGLIYSEILGWIDMGHARGDDIRALMTRFSIGESSGKAYSITKCVMNKRWG</sequence>
<dbReference type="HOGENOM" id="CLU_2739205_0_0_6"/>
<dbReference type="KEGG" id="ypi:YpsIP31758_1243"/>
<organism evidence="1 2">
    <name type="scientific">Yersinia pseudotuberculosis serotype O:1b (strain IP 31758)</name>
    <dbReference type="NCBI Taxonomy" id="349747"/>
    <lineage>
        <taxon>Bacteria</taxon>
        <taxon>Pseudomonadati</taxon>
        <taxon>Pseudomonadota</taxon>
        <taxon>Gammaproteobacteria</taxon>
        <taxon>Enterobacterales</taxon>
        <taxon>Yersiniaceae</taxon>
        <taxon>Yersinia</taxon>
    </lineage>
</organism>
<dbReference type="AlphaFoldDB" id="A0A0U1QWF5"/>
<protein>
    <submittedName>
        <fullName evidence="1">Uncharacterized protein</fullName>
    </submittedName>
</protein>
<evidence type="ECO:0000313" key="2">
    <source>
        <dbReference type="Proteomes" id="UP000002412"/>
    </source>
</evidence>
<gene>
    <name evidence="1" type="ordered locus">YpsIP31758_1243</name>
</gene>
<dbReference type="Proteomes" id="UP000002412">
    <property type="component" value="Chromosome"/>
</dbReference>
<dbReference type="EMBL" id="CP000720">
    <property type="protein sequence ID" value="ABS46908.1"/>
    <property type="molecule type" value="Genomic_DNA"/>
</dbReference>
<evidence type="ECO:0000313" key="1">
    <source>
        <dbReference type="EMBL" id="ABS46908.1"/>
    </source>
</evidence>
<accession>A0A0U1QWF5</accession>
<name>A0A0U1QWF5_YERP3</name>